<keyword evidence="2" id="KW-0479">Metal-binding</keyword>
<feature type="binding site" evidence="2">
    <location>
        <position position="87"/>
    </location>
    <ligand>
        <name>Mg(2+)</name>
        <dbReference type="ChEBI" id="CHEBI:18420"/>
        <label>3</label>
    </ligand>
</feature>
<dbReference type="AlphaFoldDB" id="A0A4Q1KBV6"/>
<feature type="binding site" evidence="2">
    <location>
        <position position="241"/>
    </location>
    <ligand>
        <name>Mg(2+)</name>
        <dbReference type="ChEBI" id="CHEBI:18420"/>
        <label>5</label>
    </ligand>
</feature>
<feature type="binding site" evidence="2">
    <location>
        <position position="238"/>
    </location>
    <ligand>
        <name>Mg(2+)</name>
        <dbReference type="ChEBI" id="CHEBI:18420"/>
        <label>3</label>
    </ligand>
</feature>
<evidence type="ECO:0000256" key="1">
    <source>
        <dbReference type="ARBA" id="ARBA00022977"/>
    </source>
</evidence>
<evidence type="ECO:0000259" key="3">
    <source>
        <dbReference type="Pfam" id="PF00586"/>
    </source>
</evidence>
<dbReference type="HAMAP" id="MF_02128">
    <property type="entry name" value="TMP_kinase"/>
    <property type="match status" value="1"/>
</dbReference>
<feature type="binding site" evidence="2">
    <location>
        <begin position="134"/>
        <end position="135"/>
    </location>
    <ligand>
        <name>ATP</name>
        <dbReference type="ChEBI" id="CHEBI:30616"/>
    </ligand>
</feature>
<organism evidence="4 5">
    <name type="scientific">Flavobacterium stagni</name>
    <dbReference type="NCBI Taxonomy" id="2506421"/>
    <lineage>
        <taxon>Bacteria</taxon>
        <taxon>Pseudomonadati</taxon>
        <taxon>Bacteroidota</taxon>
        <taxon>Flavobacteriia</taxon>
        <taxon>Flavobacteriales</taxon>
        <taxon>Flavobacteriaceae</taxon>
        <taxon>Flavobacterium</taxon>
    </lineage>
</organism>
<dbReference type="GO" id="GO:0009229">
    <property type="term" value="P:thiamine diphosphate biosynthetic process"/>
    <property type="evidence" value="ECO:0007669"/>
    <property type="project" value="UniProtKB-UniRule"/>
</dbReference>
<dbReference type="CDD" id="cd02194">
    <property type="entry name" value="ThiL"/>
    <property type="match status" value="1"/>
</dbReference>
<feature type="binding site" evidence="2">
    <location>
        <position position="42"/>
    </location>
    <ligand>
        <name>Mg(2+)</name>
        <dbReference type="ChEBI" id="CHEBI:18420"/>
        <label>3</label>
    </ligand>
</feature>
<dbReference type="Pfam" id="PF00586">
    <property type="entry name" value="AIRS"/>
    <property type="match status" value="1"/>
</dbReference>
<dbReference type="EC" id="2.7.4.16" evidence="2"/>
<comment type="catalytic activity">
    <reaction evidence="2">
        <text>thiamine phosphate + ATP = thiamine diphosphate + ADP</text>
        <dbReference type="Rhea" id="RHEA:15913"/>
        <dbReference type="ChEBI" id="CHEBI:30616"/>
        <dbReference type="ChEBI" id="CHEBI:37575"/>
        <dbReference type="ChEBI" id="CHEBI:58937"/>
        <dbReference type="ChEBI" id="CHEBI:456216"/>
        <dbReference type="EC" id="2.7.4.16"/>
    </reaction>
</comment>
<evidence type="ECO:0000256" key="2">
    <source>
        <dbReference type="HAMAP-Rule" id="MF_02128"/>
    </source>
</evidence>
<feature type="binding site" evidence="2">
    <location>
        <position position="56"/>
    </location>
    <ligand>
        <name>Mg(2+)</name>
        <dbReference type="ChEBI" id="CHEBI:18420"/>
        <label>4</label>
    </ligand>
</feature>
<comment type="pathway">
    <text evidence="2">Cofactor biosynthesis; thiamine diphosphate biosynthesis; thiamine diphosphate from thiamine phosphate: step 1/1.</text>
</comment>
<dbReference type="PANTHER" id="PTHR30270:SF0">
    <property type="entry name" value="THIAMINE-MONOPHOSPHATE KINASE"/>
    <property type="match status" value="1"/>
</dbReference>
<dbReference type="GO" id="GO:0005524">
    <property type="term" value="F:ATP binding"/>
    <property type="evidence" value="ECO:0007669"/>
    <property type="project" value="UniProtKB-UniRule"/>
</dbReference>
<feature type="binding site" evidence="2">
    <location>
        <position position="87"/>
    </location>
    <ligand>
        <name>Mg(2+)</name>
        <dbReference type="ChEBI" id="CHEBI:18420"/>
        <label>4</label>
    </ligand>
</feature>
<dbReference type="InterPro" id="IPR036921">
    <property type="entry name" value="PurM-like_N_sf"/>
</dbReference>
<dbReference type="SUPFAM" id="SSF56042">
    <property type="entry name" value="PurM C-terminal domain-like"/>
    <property type="match status" value="1"/>
</dbReference>
<comment type="caution">
    <text evidence="4">The sequence shown here is derived from an EMBL/GenBank/DDBJ whole genome shotgun (WGS) entry which is preliminary data.</text>
</comment>
<feature type="binding site" evidence="2">
    <location>
        <position position="87"/>
    </location>
    <ligand>
        <name>Mg(2+)</name>
        <dbReference type="ChEBI" id="CHEBI:18420"/>
        <label>2</label>
    </ligand>
</feature>
<feature type="domain" description="PurM-like N-terminal" evidence="3">
    <location>
        <begin position="40"/>
        <end position="153"/>
    </location>
</feature>
<feature type="binding site" evidence="2">
    <location>
        <position position="343"/>
    </location>
    <ligand>
        <name>substrate</name>
    </ligand>
</feature>
<reference evidence="5" key="1">
    <citation type="submission" date="2019-01" db="EMBL/GenBank/DDBJ databases">
        <title>Cytophagaceae bacterium strain CAR-16.</title>
        <authorList>
            <person name="Chen W.-M."/>
        </authorList>
    </citation>
    <scope>NUCLEOTIDE SEQUENCE [LARGE SCALE GENOMIC DNA]</scope>
    <source>
        <strain evidence="5">WWJ-16</strain>
    </source>
</reference>
<feature type="binding site" evidence="2">
    <location>
        <position position="161"/>
    </location>
    <ligand>
        <name>ATP</name>
        <dbReference type="ChEBI" id="CHEBI:30616"/>
    </ligand>
</feature>
<proteinExistence type="inferred from homology"/>
<feature type="binding site" evidence="2">
    <location>
        <position position="57"/>
    </location>
    <ligand>
        <name>Mg(2+)</name>
        <dbReference type="ChEBI" id="CHEBI:18420"/>
        <label>1</label>
    </ligand>
</feature>
<comment type="miscellaneous">
    <text evidence="2">Reaction mechanism of ThiL seems to utilize a direct, inline transfer of the gamma-phosphate of ATP to TMP rather than a phosphorylated enzyme intermediate.</text>
</comment>
<dbReference type="SUPFAM" id="SSF55326">
    <property type="entry name" value="PurM N-terminal domain-like"/>
    <property type="match status" value="1"/>
</dbReference>
<evidence type="ECO:0000313" key="5">
    <source>
        <dbReference type="Proteomes" id="UP000289857"/>
    </source>
</evidence>
<feature type="binding site" evidence="2">
    <location>
        <position position="42"/>
    </location>
    <ligand>
        <name>Mg(2+)</name>
        <dbReference type="ChEBI" id="CHEBI:18420"/>
        <label>4</label>
    </ligand>
</feature>
<evidence type="ECO:0000313" key="4">
    <source>
        <dbReference type="EMBL" id="RXR24176.1"/>
    </source>
</evidence>
<name>A0A4Q1KBV6_9FLAO</name>
<dbReference type="Gene3D" id="3.90.650.10">
    <property type="entry name" value="PurM-like C-terminal domain"/>
    <property type="match status" value="1"/>
</dbReference>
<keyword evidence="5" id="KW-1185">Reference proteome</keyword>
<feature type="binding site" evidence="2">
    <location>
        <position position="65"/>
    </location>
    <ligand>
        <name>substrate</name>
    </ligand>
</feature>
<dbReference type="PIRSF" id="PIRSF005303">
    <property type="entry name" value="Thiam_monoph_kin"/>
    <property type="match status" value="1"/>
</dbReference>
<feature type="binding site" evidence="2">
    <location>
        <position position="117"/>
    </location>
    <ligand>
        <name>ATP</name>
        <dbReference type="ChEBI" id="CHEBI:30616"/>
    </ligand>
</feature>
<feature type="binding site" evidence="2">
    <location>
        <position position="58"/>
    </location>
    <ligand>
        <name>Mg(2+)</name>
        <dbReference type="ChEBI" id="CHEBI:18420"/>
        <label>1</label>
    </ligand>
</feature>
<comment type="function">
    <text evidence="2">Catalyzes the ATP-dependent phosphorylation of thiamine-monophosphate (TMP) to form thiamine-pyrophosphate (TPP), the active form of vitamin B1.</text>
</comment>
<keyword evidence="2" id="KW-0067">ATP-binding</keyword>
<dbReference type="GO" id="GO:0009030">
    <property type="term" value="F:thiamine-phosphate kinase activity"/>
    <property type="evidence" value="ECO:0007669"/>
    <property type="project" value="UniProtKB-UniRule"/>
</dbReference>
<keyword evidence="1 2" id="KW-0784">Thiamine biosynthesis</keyword>
<dbReference type="OrthoDB" id="9802811at2"/>
<dbReference type="InterPro" id="IPR016188">
    <property type="entry name" value="PurM-like_N"/>
</dbReference>
<dbReference type="InterPro" id="IPR006283">
    <property type="entry name" value="ThiL-like"/>
</dbReference>
<dbReference type="GO" id="GO:0000287">
    <property type="term" value="F:magnesium ion binding"/>
    <property type="evidence" value="ECO:0007669"/>
    <property type="project" value="UniProtKB-UniRule"/>
</dbReference>
<feature type="binding site" evidence="2">
    <location>
        <position position="135"/>
    </location>
    <ligand>
        <name>Mg(2+)</name>
        <dbReference type="ChEBI" id="CHEBI:18420"/>
        <label>1</label>
    </ligand>
</feature>
<comment type="similarity">
    <text evidence="2">Belongs to the thiamine-monophosphate kinase family.</text>
</comment>
<feature type="binding site" evidence="2">
    <location>
        <position position="58"/>
    </location>
    <ligand>
        <name>Mg(2+)</name>
        <dbReference type="ChEBI" id="CHEBI:18420"/>
        <label>2</label>
    </ligand>
</feature>
<dbReference type="Proteomes" id="UP000289857">
    <property type="component" value="Unassembled WGS sequence"/>
</dbReference>
<dbReference type="NCBIfam" id="TIGR01379">
    <property type="entry name" value="thiL"/>
    <property type="match status" value="1"/>
</dbReference>
<feature type="binding site" evidence="2">
    <location>
        <position position="291"/>
    </location>
    <ligand>
        <name>substrate</name>
    </ligand>
</feature>
<keyword evidence="2 4" id="KW-0418">Kinase</keyword>
<keyword evidence="2 4" id="KW-0808">Transferase</keyword>
<accession>A0A4Q1KBV6</accession>
<protein>
    <recommendedName>
        <fullName evidence="2">Thiamine-monophosphate kinase</fullName>
        <shortName evidence="2">TMP kinase</shortName>
        <shortName evidence="2">Thiamine-phosphate kinase</shortName>
        <ecNumber evidence="2">2.7.4.16</ecNumber>
    </recommendedName>
</protein>
<dbReference type="RefSeq" id="WP_129460139.1">
    <property type="nucleotide sequence ID" value="NZ_SBKN01000001.1"/>
</dbReference>
<keyword evidence="2" id="KW-0547">Nucleotide-binding</keyword>
<gene>
    <name evidence="2 4" type="primary">thiL</name>
    <name evidence="4" type="ORF">EQG61_01705</name>
</gene>
<dbReference type="Gene3D" id="3.30.1330.10">
    <property type="entry name" value="PurM-like, N-terminal domain"/>
    <property type="match status" value="1"/>
</dbReference>
<keyword evidence="2" id="KW-0460">Magnesium</keyword>
<dbReference type="EMBL" id="SBKN01000001">
    <property type="protein sequence ID" value="RXR24176.1"/>
    <property type="molecule type" value="Genomic_DNA"/>
</dbReference>
<dbReference type="GO" id="GO:0009228">
    <property type="term" value="P:thiamine biosynthetic process"/>
    <property type="evidence" value="ECO:0007669"/>
    <property type="project" value="UniProtKB-KW"/>
</dbReference>
<sequence>MLEDKAPQRTPLSQFGEFGLIAHLTEKVEVNQPTTLKGIGDDAAVLRFENTSTVVSTDLLVEGVHFDLSYMPLKHLGYKAVVVNVSDICAMNATPTQITVSIAVSNRFPVEALEELYEGIRLAAKTYNVDIIGGDTTSSQKGMIISITAIGVAQENELVYRSGAQENDLIVVTGDLGSAYMGLQVLEREKQVFQVNPLNQPDLDNYTYLIERQLKPEARTDIKGLLAQLEVQPTAMIDISDGLSSELIHLCKNSGTGCNLFEDKLPLDPQFISTCEEFNIDSTTLAINGGEDYELLFTINLSDFDKIKGNPNLTVIGHMTAANEGMHMVTRANTKIELKARGWNALTEEKQD</sequence>
<dbReference type="PANTHER" id="PTHR30270">
    <property type="entry name" value="THIAMINE-MONOPHOSPHATE KINASE"/>
    <property type="match status" value="1"/>
</dbReference>
<feature type="binding site" evidence="2">
    <location>
        <position position="240"/>
    </location>
    <ligand>
        <name>ATP</name>
        <dbReference type="ChEBI" id="CHEBI:30616"/>
    </ligand>
</feature>
<dbReference type="UniPathway" id="UPA00060">
    <property type="reaction ID" value="UER00142"/>
</dbReference>
<dbReference type="InterPro" id="IPR036676">
    <property type="entry name" value="PurM-like_C_sf"/>
</dbReference>